<dbReference type="InterPro" id="IPR002676">
    <property type="entry name" value="RimM_N"/>
</dbReference>
<protein>
    <recommendedName>
        <fullName evidence="5">Ribosome maturation factor RimM</fullName>
    </recommendedName>
</protein>
<dbReference type="EMBL" id="FNDU01000003">
    <property type="protein sequence ID" value="SDH92659.1"/>
    <property type="molecule type" value="Genomic_DNA"/>
</dbReference>
<dbReference type="Proteomes" id="UP000199017">
    <property type="component" value="Unassembled WGS sequence"/>
</dbReference>
<dbReference type="GO" id="GO:0005840">
    <property type="term" value="C:ribosome"/>
    <property type="evidence" value="ECO:0007669"/>
    <property type="project" value="InterPro"/>
</dbReference>
<accession>A0A1G8GE63</accession>
<organism evidence="8 9">
    <name type="scientific">Alteribacillus bidgolensis</name>
    <dbReference type="NCBI Taxonomy" id="930129"/>
    <lineage>
        <taxon>Bacteria</taxon>
        <taxon>Bacillati</taxon>
        <taxon>Bacillota</taxon>
        <taxon>Bacilli</taxon>
        <taxon>Bacillales</taxon>
        <taxon>Bacillaceae</taxon>
        <taxon>Alteribacillus</taxon>
    </lineage>
</organism>
<comment type="domain">
    <text evidence="5">The PRC barrel domain binds ribosomal protein uS19.</text>
</comment>
<dbReference type="HAMAP" id="MF_00014">
    <property type="entry name" value="Ribosome_mat_RimM"/>
    <property type="match status" value="1"/>
</dbReference>
<dbReference type="InterPro" id="IPR011961">
    <property type="entry name" value="RimM"/>
</dbReference>
<keyword evidence="4 5" id="KW-0143">Chaperone</keyword>
<evidence type="ECO:0000259" key="6">
    <source>
        <dbReference type="Pfam" id="PF01782"/>
    </source>
</evidence>
<dbReference type="InterPro" id="IPR056792">
    <property type="entry name" value="PRC_RimM"/>
</dbReference>
<dbReference type="GO" id="GO:0006364">
    <property type="term" value="P:rRNA processing"/>
    <property type="evidence" value="ECO:0007669"/>
    <property type="project" value="UniProtKB-UniRule"/>
</dbReference>
<dbReference type="Pfam" id="PF24986">
    <property type="entry name" value="PRC_RimM"/>
    <property type="match status" value="1"/>
</dbReference>
<keyword evidence="2 5" id="KW-0690">Ribosome biogenesis</keyword>
<dbReference type="PANTHER" id="PTHR33692">
    <property type="entry name" value="RIBOSOME MATURATION FACTOR RIMM"/>
    <property type="match status" value="1"/>
</dbReference>
<dbReference type="SUPFAM" id="SSF50346">
    <property type="entry name" value="PRC-barrel domain"/>
    <property type="match status" value="1"/>
</dbReference>
<proteinExistence type="inferred from homology"/>
<comment type="subunit">
    <text evidence="5">Binds ribosomal protein uS19.</text>
</comment>
<dbReference type="GO" id="GO:0005737">
    <property type="term" value="C:cytoplasm"/>
    <property type="evidence" value="ECO:0007669"/>
    <property type="project" value="UniProtKB-SubCell"/>
</dbReference>
<keyword evidence="9" id="KW-1185">Reference proteome</keyword>
<gene>
    <name evidence="5" type="primary">rimM</name>
    <name evidence="8" type="ORF">SAMN05216352_103357</name>
</gene>
<dbReference type="NCBIfam" id="TIGR02273">
    <property type="entry name" value="16S_RimM"/>
    <property type="match status" value="1"/>
</dbReference>
<dbReference type="GO" id="GO:0043022">
    <property type="term" value="F:ribosome binding"/>
    <property type="evidence" value="ECO:0007669"/>
    <property type="project" value="InterPro"/>
</dbReference>
<sequence length="172" mass="19827">MEWFNVGKIVNTHGVRGEIKVLPITDFEQERFAKGKELYISQETSNDKEKVTVKNVRSHKQFVLLMLEEISSLNEAEKWKGGMIYVPEADLQELDEGEYYYHEIIGCQVYSEEEELLGEVFEILSPGANDVWVVKPLEGKKDIMIPYIDDVVKKVDTVHKKITVHLMEGLLP</sequence>
<dbReference type="SUPFAM" id="SSF50447">
    <property type="entry name" value="Translation proteins"/>
    <property type="match status" value="1"/>
</dbReference>
<dbReference type="Gene3D" id="2.40.30.60">
    <property type="entry name" value="RimM"/>
    <property type="match status" value="1"/>
</dbReference>
<keyword evidence="3 5" id="KW-0698">rRNA processing</keyword>
<evidence type="ECO:0000313" key="9">
    <source>
        <dbReference type="Proteomes" id="UP000199017"/>
    </source>
</evidence>
<dbReference type="STRING" id="930129.SAMN05216352_103357"/>
<evidence type="ECO:0000256" key="4">
    <source>
        <dbReference type="ARBA" id="ARBA00023186"/>
    </source>
</evidence>
<reference evidence="8 9" key="1">
    <citation type="submission" date="2016-10" db="EMBL/GenBank/DDBJ databases">
        <authorList>
            <person name="de Groot N.N."/>
        </authorList>
    </citation>
    <scope>NUCLEOTIDE SEQUENCE [LARGE SCALE GENOMIC DNA]</scope>
    <source>
        <strain evidence="9">P4B,CCM 7963,CECT 7998,DSM 25260,IBRC-M 10614,KCTC 13821</strain>
    </source>
</reference>
<feature type="domain" description="RimM N-terminal" evidence="6">
    <location>
        <begin position="6"/>
        <end position="89"/>
    </location>
</feature>
<keyword evidence="1 5" id="KW-0963">Cytoplasm</keyword>
<name>A0A1G8GE63_9BACI</name>
<evidence type="ECO:0000256" key="2">
    <source>
        <dbReference type="ARBA" id="ARBA00022517"/>
    </source>
</evidence>
<evidence type="ECO:0000256" key="5">
    <source>
        <dbReference type="HAMAP-Rule" id="MF_00014"/>
    </source>
</evidence>
<dbReference type="InterPro" id="IPR009000">
    <property type="entry name" value="Transl_B-barrel_sf"/>
</dbReference>
<comment type="function">
    <text evidence="5">An accessory protein needed during the final step in the assembly of 30S ribosomal subunit, possibly for assembly of the head region. Essential for efficient processing of 16S rRNA. May be needed both before and after RbfA during the maturation of 16S rRNA. It has affinity for free ribosomal 30S subunits but not for 70S ribosomes.</text>
</comment>
<comment type="similarity">
    <text evidence="5">Belongs to the RimM family.</text>
</comment>
<feature type="domain" description="Ribosome maturation factor RimM PRC barrel" evidence="7">
    <location>
        <begin position="102"/>
        <end position="170"/>
    </location>
</feature>
<dbReference type="InterPro" id="IPR011033">
    <property type="entry name" value="PRC_barrel-like_sf"/>
</dbReference>
<evidence type="ECO:0000256" key="1">
    <source>
        <dbReference type="ARBA" id="ARBA00022490"/>
    </source>
</evidence>
<comment type="subcellular location">
    <subcellularLocation>
        <location evidence="5">Cytoplasm</location>
    </subcellularLocation>
</comment>
<dbReference type="AlphaFoldDB" id="A0A1G8GE63"/>
<evidence type="ECO:0000256" key="3">
    <source>
        <dbReference type="ARBA" id="ARBA00022552"/>
    </source>
</evidence>
<evidence type="ECO:0000259" key="7">
    <source>
        <dbReference type="Pfam" id="PF24986"/>
    </source>
</evidence>
<dbReference type="Gene3D" id="2.30.30.240">
    <property type="entry name" value="PRC-barrel domain"/>
    <property type="match status" value="1"/>
</dbReference>
<dbReference type="GO" id="GO:0042274">
    <property type="term" value="P:ribosomal small subunit biogenesis"/>
    <property type="evidence" value="ECO:0007669"/>
    <property type="project" value="UniProtKB-UniRule"/>
</dbReference>
<dbReference type="Pfam" id="PF01782">
    <property type="entry name" value="RimM"/>
    <property type="match status" value="1"/>
</dbReference>
<dbReference type="InterPro" id="IPR036976">
    <property type="entry name" value="RimM_N_sf"/>
</dbReference>
<dbReference type="PANTHER" id="PTHR33692:SF1">
    <property type="entry name" value="RIBOSOME MATURATION FACTOR RIMM"/>
    <property type="match status" value="1"/>
</dbReference>
<evidence type="ECO:0000313" key="8">
    <source>
        <dbReference type="EMBL" id="SDH92659.1"/>
    </source>
</evidence>